<dbReference type="InterPro" id="IPR058407">
    <property type="entry name" value="DUF8094"/>
</dbReference>
<proteinExistence type="predicted"/>
<dbReference type="EMBL" id="BSEN01000015">
    <property type="protein sequence ID" value="GLJ77798.1"/>
    <property type="molecule type" value="Genomic_DNA"/>
</dbReference>
<organism evidence="4 5">
    <name type="scientific">Leifsonia poae</name>
    <dbReference type="NCBI Taxonomy" id="110933"/>
    <lineage>
        <taxon>Bacteria</taxon>
        <taxon>Bacillati</taxon>
        <taxon>Actinomycetota</taxon>
        <taxon>Actinomycetes</taxon>
        <taxon>Micrococcales</taxon>
        <taxon>Microbacteriaceae</taxon>
        <taxon>Leifsonia</taxon>
    </lineage>
</organism>
<gene>
    <name evidence="4" type="ORF">GCM10017584_33720</name>
</gene>
<keyword evidence="2" id="KW-0812">Transmembrane</keyword>
<reference evidence="4" key="2">
    <citation type="submission" date="2023-01" db="EMBL/GenBank/DDBJ databases">
        <authorList>
            <person name="Sun Q."/>
            <person name="Evtushenko L."/>
        </authorList>
    </citation>
    <scope>NUCLEOTIDE SEQUENCE</scope>
    <source>
        <strain evidence="4">VKM Ac-1401</strain>
    </source>
</reference>
<name>A0A9W6HDK8_9MICO</name>
<evidence type="ECO:0000256" key="1">
    <source>
        <dbReference type="SAM" id="MobiDB-lite"/>
    </source>
</evidence>
<feature type="transmembrane region" description="Helical" evidence="2">
    <location>
        <begin position="278"/>
        <end position="300"/>
    </location>
</feature>
<evidence type="ECO:0000259" key="3">
    <source>
        <dbReference type="Pfam" id="PF26366"/>
    </source>
</evidence>
<feature type="domain" description="DUF8094" evidence="3">
    <location>
        <begin position="327"/>
        <end position="620"/>
    </location>
</feature>
<feature type="compositionally biased region" description="Low complexity" evidence="1">
    <location>
        <begin position="120"/>
        <end position="147"/>
    </location>
</feature>
<evidence type="ECO:0000313" key="4">
    <source>
        <dbReference type="EMBL" id="GLJ77798.1"/>
    </source>
</evidence>
<evidence type="ECO:0000256" key="2">
    <source>
        <dbReference type="SAM" id="Phobius"/>
    </source>
</evidence>
<dbReference type="Pfam" id="PF26366">
    <property type="entry name" value="DUF8094"/>
    <property type="match status" value="1"/>
</dbReference>
<evidence type="ECO:0000313" key="5">
    <source>
        <dbReference type="Proteomes" id="UP001142372"/>
    </source>
</evidence>
<keyword evidence="5" id="KW-1185">Reference proteome</keyword>
<accession>A0A9W6HDK8</accession>
<reference evidence="4" key="1">
    <citation type="journal article" date="2014" name="Int. J. Syst. Evol. Microbiol.">
        <title>Complete genome sequence of Corynebacterium casei LMG S-19264T (=DSM 44701T), isolated from a smear-ripened cheese.</title>
        <authorList>
            <consortium name="US DOE Joint Genome Institute (JGI-PGF)"/>
            <person name="Walter F."/>
            <person name="Albersmeier A."/>
            <person name="Kalinowski J."/>
            <person name="Ruckert C."/>
        </authorList>
    </citation>
    <scope>NUCLEOTIDE SEQUENCE</scope>
    <source>
        <strain evidence="4">VKM Ac-1401</strain>
    </source>
</reference>
<sequence>MRFVLAIVAFVVAAVMIAVGIAQRTVFAPPSQVAVSTTVSGDPRYIVIDGTVLNAHPGQQTMSVTGGSGGKQVVAYGRTADVTAWLGDQDYTRLTLNTANGTITTKKVTPSDQGDGGSGSTSTATPAPTATPSATPSASADTSAKAAVTPGPNPAGSDLWLEEFDGDDAKLTRMNVPDSISVIVAADGTQPAPNTVRVVWPLDTSTPWAGPLIVGGLGLLVVGLALYLWGLYSLRKSRGPRRKGGGGPKMPKLPKAPRYKPSKAIEATPKGRRSTRRALIAVPVVLVGALGLTGCTSEFWSQSSASAVPTASPITTDLPKAKDVMPPSVTVPQLERIMKRISATTTQADAKRDATLLATRFSGPALELRKANYTIRTNKSDVPALPAISAGPLAVSLPQSTDTWPRVVMTVVKPAQTTQAPIALTLVQQTARSNYQVSYAVSLEPKAKVPDLAPASIGAAVVPPDSKLLKLAPNQVAAAYADILVNGDKSKYAPDFEATGDTLRGVVGQAYKAKALANLEKTASLKFSHAVGSTPPTAMATNDSGAIVWTSLTETESLRVVEAGAEVGAGPTSAALSGVTMSKTGIDTTYGYQLAFYVPKAGSDSKITLLGFAQGLVAAKEVK</sequence>
<dbReference type="Proteomes" id="UP001142372">
    <property type="component" value="Unassembled WGS sequence"/>
</dbReference>
<keyword evidence="2" id="KW-0472">Membrane</keyword>
<dbReference type="AlphaFoldDB" id="A0A9W6HDK8"/>
<feature type="region of interest" description="Disordered" evidence="1">
    <location>
        <begin position="238"/>
        <end position="270"/>
    </location>
</feature>
<comment type="caution">
    <text evidence="4">The sequence shown here is derived from an EMBL/GenBank/DDBJ whole genome shotgun (WGS) entry which is preliminary data.</text>
</comment>
<protein>
    <recommendedName>
        <fullName evidence="3">DUF8094 domain-containing protein</fullName>
    </recommendedName>
</protein>
<keyword evidence="2" id="KW-1133">Transmembrane helix</keyword>
<feature type="transmembrane region" description="Helical" evidence="2">
    <location>
        <begin position="208"/>
        <end position="232"/>
    </location>
</feature>
<feature type="region of interest" description="Disordered" evidence="1">
    <location>
        <begin position="104"/>
        <end position="161"/>
    </location>
</feature>
<dbReference type="RefSeq" id="WP_271178410.1">
    <property type="nucleotide sequence ID" value="NZ_BAAAJO010000003.1"/>
</dbReference>